<evidence type="ECO:0000313" key="1">
    <source>
        <dbReference type="EMBL" id="TQE02118.1"/>
    </source>
</evidence>
<gene>
    <name evidence="1" type="ORF">C1H46_012246</name>
</gene>
<organism evidence="1 2">
    <name type="scientific">Malus baccata</name>
    <name type="common">Siberian crab apple</name>
    <name type="synonym">Pyrus baccata</name>
    <dbReference type="NCBI Taxonomy" id="106549"/>
    <lineage>
        <taxon>Eukaryota</taxon>
        <taxon>Viridiplantae</taxon>
        <taxon>Streptophyta</taxon>
        <taxon>Embryophyta</taxon>
        <taxon>Tracheophyta</taxon>
        <taxon>Spermatophyta</taxon>
        <taxon>Magnoliopsida</taxon>
        <taxon>eudicotyledons</taxon>
        <taxon>Gunneridae</taxon>
        <taxon>Pentapetalae</taxon>
        <taxon>rosids</taxon>
        <taxon>fabids</taxon>
        <taxon>Rosales</taxon>
        <taxon>Rosaceae</taxon>
        <taxon>Amygdaloideae</taxon>
        <taxon>Maleae</taxon>
        <taxon>Malus</taxon>
    </lineage>
</organism>
<evidence type="ECO:0000313" key="2">
    <source>
        <dbReference type="Proteomes" id="UP000315295"/>
    </source>
</evidence>
<keyword evidence="2" id="KW-1185">Reference proteome</keyword>
<dbReference type="Proteomes" id="UP000315295">
    <property type="component" value="Unassembled WGS sequence"/>
</dbReference>
<dbReference type="EMBL" id="VIEB01000181">
    <property type="protein sequence ID" value="TQE02118.1"/>
    <property type="molecule type" value="Genomic_DNA"/>
</dbReference>
<comment type="caution">
    <text evidence="1">The sequence shown here is derived from an EMBL/GenBank/DDBJ whole genome shotgun (WGS) entry which is preliminary data.</text>
</comment>
<dbReference type="STRING" id="106549.A0A540MTL0"/>
<dbReference type="AlphaFoldDB" id="A0A540MTL0"/>
<name>A0A540MTL0_MALBA</name>
<sequence>MPQLATGRAHTQVDYFGQSGGRLLSVGVCRQLNTPFKVFELQQDRSGWFLKYESDCSTLIGRTRVCQFSVVTVLDSEREEDSSIVLKVPGSVILYNVNKKTSRKLRDLLQGCPCNFWTWGYMRVKAYQWTETLASI</sequence>
<protein>
    <recommendedName>
        <fullName evidence="3">F-box associated domain-containing protein</fullName>
    </recommendedName>
</protein>
<accession>A0A540MTL0</accession>
<evidence type="ECO:0008006" key="3">
    <source>
        <dbReference type="Google" id="ProtNLM"/>
    </source>
</evidence>
<proteinExistence type="predicted"/>
<reference evidence="1 2" key="1">
    <citation type="journal article" date="2019" name="G3 (Bethesda)">
        <title>Sequencing of a Wild Apple (Malus baccata) Genome Unravels the Differences Between Cultivated and Wild Apple Species Regarding Disease Resistance and Cold Tolerance.</title>
        <authorList>
            <person name="Chen X."/>
        </authorList>
    </citation>
    <scope>NUCLEOTIDE SEQUENCE [LARGE SCALE GENOMIC DNA]</scope>
    <source>
        <strain evidence="2">cv. Shandingzi</strain>
        <tissue evidence="1">Leaves</tissue>
    </source>
</reference>